<sequence>MTEHDASMNVKMMHKRLTGGQLDRQDGPLTFATSKASGESKDKTDRQGLLTLWDSKHTVKDKGKTDH</sequence>
<proteinExistence type="predicted"/>
<keyword evidence="4" id="KW-1185">Reference proteome</keyword>
<protein>
    <submittedName>
        <fullName evidence="2 3">Uncharacterized protein</fullName>
    </submittedName>
</protein>
<evidence type="ECO:0000256" key="1">
    <source>
        <dbReference type="SAM" id="MobiDB-lite"/>
    </source>
</evidence>
<dbReference type="HOGENOM" id="CLU_2816284_0_0_1"/>
<dbReference type="EnsemblPlants" id="KEH27987">
    <property type="protein sequence ID" value="KEH27987"/>
    <property type="gene ID" value="MTR_5g055918"/>
</dbReference>
<accession>A0A072UEB0</accession>
<organism evidence="2 4">
    <name type="scientific">Medicago truncatula</name>
    <name type="common">Barrel medic</name>
    <name type="synonym">Medicago tribuloides</name>
    <dbReference type="NCBI Taxonomy" id="3880"/>
    <lineage>
        <taxon>Eukaryota</taxon>
        <taxon>Viridiplantae</taxon>
        <taxon>Streptophyta</taxon>
        <taxon>Embryophyta</taxon>
        <taxon>Tracheophyta</taxon>
        <taxon>Spermatophyta</taxon>
        <taxon>Magnoliopsida</taxon>
        <taxon>eudicotyledons</taxon>
        <taxon>Gunneridae</taxon>
        <taxon>Pentapetalae</taxon>
        <taxon>rosids</taxon>
        <taxon>fabids</taxon>
        <taxon>Fabales</taxon>
        <taxon>Fabaceae</taxon>
        <taxon>Papilionoideae</taxon>
        <taxon>50 kb inversion clade</taxon>
        <taxon>NPAAA clade</taxon>
        <taxon>Hologalegina</taxon>
        <taxon>IRL clade</taxon>
        <taxon>Trifolieae</taxon>
        <taxon>Medicago</taxon>
    </lineage>
</organism>
<evidence type="ECO:0000313" key="3">
    <source>
        <dbReference type="EnsemblPlants" id="KEH27987"/>
    </source>
</evidence>
<evidence type="ECO:0000313" key="2">
    <source>
        <dbReference type="EMBL" id="KEH27987.1"/>
    </source>
</evidence>
<dbReference type="Proteomes" id="UP000002051">
    <property type="component" value="Chromosome 5"/>
</dbReference>
<feature type="region of interest" description="Disordered" evidence="1">
    <location>
        <begin position="17"/>
        <end position="67"/>
    </location>
</feature>
<name>A0A072UEB0_MEDTR</name>
<gene>
    <name evidence="2" type="ordered locus">MTR_5g055918</name>
</gene>
<evidence type="ECO:0000313" key="4">
    <source>
        <dbReference type="Proteomes" id="UP000002051"/>
    </source>
</evidence>
<dbReference type="AlphaFoldDB" id="A0A072UEB0"/>
<reference evidence="2 4" key="2">
    <citation type="journal article" date="2014" name="BMC Genomics">
        <title>An improved genome release (version Mt4.0) for the model legume Medicago truncatula.</title>
        <authorList>
            <person name="Tang H."/>
            <person name="Krishnakumar V."/>
            <person name="Bidwell S."/>
            <person name="Rosen B."/>
            <person name="Chan A."/>
            <person name="Zhou S."/>
            <person name="Gentzbittel L."/>
            <person name="Childs K.L."/>
            <person name="Yandell M."/>
            <person name="Gundlach H."/>
            <person name="Mayer K.F."/>
            <person name="Schwartz D.C."/>
            <person name="Town C.D."/>
        </authorList>
    </citation>
    <scope>GENOME REANNOTATION</scope>
    <source>
        <strain evidence="2">A17</strain>
        <strain evidence="3 4">cv. Jemalong A17</strain>
    </source>
</reference>
<feature type="compositionally biased region" description="Basic and acidic residues" evidence="1">
    <location>
        <begin position="54"/>
        <end position="67"/>
    </location>
</feature>
<reference evidence="3" key="3">
    <citation type="submission" date="2015-04" db="UniProtKB">
        <authorList>
            <consortium name="EnsemblPlants"/>
        </authorList>
    </citation>
    <scope>IDENTIFICATION</scope>
    <source>
        <strain evidence="3">cv. Jemalong A17</strain>
    </source>
</reference>
<reference evidence="2 4" key="1">
    <citation type="journal article" date="2011" name="Nature">
        <title>The Medicago genome provides insight into the evolution of rhizobial symbioses.</title>
        <authorList>
            <person name="Young N.D."/>
            <person name="Debelle F."/>
            <person name="Oldroyd G.E."/>
            <person name="Geurts R."/>
            <person name="Cannon S.B."/>
            <person name="Udvardi M.K."/>
            <person name="Benedito V.A."/>
            <person name="Mayer K.F."/>
            <person name="Gouzy J."/>
            <person name="Schoof H."/>
            <person name="Van de Peer Y."/>
            <person name="Proost S."/>
            <person name="Cook D.R."/>
            <person name="Meyers B.C."/>
            <person name="Spannagl M."/>
            <person name="Cheung F."/>
            <person name="De Mita S."/>
            <person name="Krishnakumar V."/>
            <person name="Gundlach H."/>
            <person name="Zhou S."/>
            <person name="Mudge J."/>
            <person name="Bharti A.K."/>
            <person name="Murray J.D."/>
            <person name="Naoumkina M.A."/>
            <person name="Rosen B."/>
            <person name="Silverstein K.A."/>
            <person name="Tang H."/>
            <person name="Rombauts S."/>
            <person name="Zhao P.X."/>
            <person name="Zhou P."/>
            <person name="Barbe V."/>
            <person name="Bardou P."/>
            <person name="Bechner M."/>
            <person name="Bellec A."/>
            <person name="Berger A."/>
            <person name="Berges H."/>
            <person name="Bidwell S."/>
            <person name="Bisseling T."/>
            <person name="Choisne N."/>
            <person name="Couloux A."/>
            <person name="Denny R."/>
            <person name="Deshpande S."/>
            <person name="Dai X."/>
            <person name="Doyle J.J."/>
            <person name="Dudez A.M."/>
            <person name="Farmer A.D."/>
            <person name="Fouteau S."/>
            <person name="Franken C."/>
            <person name="Gibelin C."/>
            <person name="Gish J."/>
            <person name="Goldstein S."/>
            <person name="Gonzalez A.J."/>
            <person name="Green P.J."/>
            <person name="Hallab A."/>
            <person name="Hartog M."/>
            <person name="Hua A."/>
            <person name="Humphray S.J."/>
            <person name="Jeong D.H."/>
            <person name="Jing Y."/>
            <person name="Jocker A."/>
            <person name="Kenton S.M."/>
            <person name="Kim D.J."/>
            <person name="Klee K."/>
            <person name="Lai H."/>
            <person name="Lang C."/>
            <person name="Lin S."/>
            <person name="Macmil S.L."/>
            <person name="Magdelenat G."/>
            <person name="Matthews L."/>
            <person name="McCorrison J."/>
            <person name="Monaghan E.L."/>
            <person name="Mun J.H."/>
            <person name="Najar F.Z."/>
            <person name="Nicholson C."/>
            <person name="Noirot C."/>
            <person name="O'Bleness M."/>
            <person name="Paule C.R."/>
            <person name="Poulain J."/>
            <person name="Prion F."/>
            <person name="Qin B."/>
            <person name="Qu C."/>
            <person name="Retzel E.F."/>
            <person name="Riddle C."/>
            <person name="Sallet E."/>
            <person name="Samain S."/>
            <person name="Samson N."/>
            <person name="Sanders I."/>
            <person name="Saurat O."/>
            <person name="Scarpelli C."/>
            <person name="Schiex T."/>
            <person name="Segurens B."/>
            <person name="Severin A.J."/>
            <person name="Sherrier D.J."/>
            <person name="Shi R."/>
            <person name="Sims S."/>
            <person name="Singer S.R."/>
            <person name="Sinharoy S."/>
            <person name="Sterck L."/>
            <person name="Viollet A."/>
            <person name="Wang B.B."/>
            <person name="Wang K."/>
            <person name="Wang M."/>
            <person name="Wang X."/>
            <person name="Warfsmann J."/>
            <person name="Weissenbach J."/>
            <person name="White D.D."/>
            <person name="White J.D."/>
            <person name="Wiley G.B."/>
            <person name="Wincker P."/>
            <person name="Xing Y."/>
            <person name="Yang L."/>
            <person name="Yao Z."/>
            <person name="Ying F."/>
            <person name="Zhai J."/>
            <person name="Zhou L."/>
            <person name="Zuber A."/>
            <person name="Denarie J."/>
            <person name="Dixon R.A."/>
            <person name="May G.D."/>
            <person name="Schwartz D.C."/>
            <person name="Rogers J."/>
            <person name="Quetier F."/>
            <person name="Town C.D."/>
            <person name="Roe B.A."/>
        </authorList>
    </citation>
    <scope>NUCLEOTIDE SEQUENCE [LARGE SCALE GENOMIC DNA]</scope>
    <source>
        <strain evidence="2">A17</strain>
        <strain evidence="3 4">cv. Jemalong A17</strain>
    </source>
</reference>
<dbReference type="EMBL" id="CM001221">
    <property type="protein sequence ID" value="KEH27987.1"/>
    <property type="molecule type" value="Genomic_DNA"/>
</dbReference>